<dbReference type="EMBL" id="JACIEK010000002">
    <property type="protein sequence ID" value="MBB3997774.1"/>
    <property type="molecule type" value="Genomic_DNA"/>
</dbReference>
<keyword evidence="2" id="KW-0472">Membrane</keyword>
<comment type="caution">
    <text evidence="3">The sequence shown here is derived from an EMBL/GenBank/DDBJ whole genome shotgun (WGS) entry which is preliminary data.</text>
</comment>
<reference evidence="3 4" key="1">
    <citation type="submission" date="2020-08" db="EMBL/GenBank/DDBJ databases">
        <title>Genomic Encyclopedia of Type Strains, Phase IV (KMG-IV): sequencing the most valuable type-strain genomes for metagenomic binning, comparative biology and taxonomic classification.</title>
        <authorList>
            <person name="Goeker M."/>
        </authorList>
    </citation>
    <scope>NUCLEOTIDE SEQUENCE [LARGE SCALE GENOMIC DNA]</scope>
    <source>
        <strain evidence="3 4">DSM 102238</strain>
    </source>
</reference>
<organism evidence="3 4">
    <name type="scientific">Aureimonas pseudogalii</name>
    <dbReference type="NCBI Taxonomy" id="1744844"/>
    <lineage>
        <taxon>Bacteria</taxon>
        <taxon>Pseudomonadati</taxon>
        <taxon>Pseudomonadota</taxon>
        <taxon>Alphaproteobacteria</taxon>
        <taxon>Hyphomicrobiales</taxon>
        <taxon>Aurantimonadaceae</taxon>
        <taxon>Aureimonas</taxon>
    </lineage>
</organism>
<feature type="transmembrane region" description="Helical" evidence="2">
    <location>
        <begin position="49"/>
        <end position="69"/>
    </location>
</feature>
<gene>
    <name evidence="3" type="ORF">GGR04_001610</name>
</gene>
<feature type="region of interest" description="Disordered" evidence="1">
    <location>
        <begin position="1"/>
        <end position="37"/>
    </location>
</feature>
<proteinExistence type="predicted"/>
<evidence type="ECO:0000313" key="3">
    <source>
        <dbReference type="EMBL" id="MBB3997774.1"/>
    </source>
</evidence>
<name>A0A7W6H4Q8_9HYPH</name>
<keyword evidence="4" id="KW-1185">Reference proteome</keyword>
<feature type="region of interest" description="Disordered" evidence="1">
    <location>
        <begin position="224"/>
        <end position="252"/>
    </location>
</feature>
<keyword evidence="2" id="KW-0812">Transmembrane</keyword>
<evidence type="ECO:0000256" key="1">
    <source>
        <dbReference type="SAM" id="MobiDB-lite"/>
    </source>
</evidence>
<sequence length="252" mass="26710">MDGSNDQRNRARSDNTQTIRVGDAPLSQRSEREFQRADRHSRTVRWLKVGLPTLATLIVAGALLATWLARTLPADVAFASTSIVDGRLVMQDPRMSGIDGNERPYSMIADRAIQALGGSGIDLEGVNANVSIDENTTATLRATKGRYETQANTLRLFDQISVETSSGIRLTLASADVSLADGRMTGTGPVDITTPSQRLEAGNVVVSQGGKAVSFRDRVKLTLLPNAPADSSPAPAPSQATGAEPLSSEPSP</sequence>
<keyword evidence="2" id="KW-1133">Transmembrane helix</keyword>
<feature type="compositionally biased region" description="Basic and acidic residues" evidence="1">
    <location>
        <begin position="1"/>
        <end position="13"/>
    </location>
</feature>
<dbReference type="RefSeq" id="WP_183199305.1">
    <property type="nucleotide sequence ID" value="NZ_JACIEK010000002.1"/>
</dbReference>
<evidence type="ECO:0000313" key="4">
    <source>
        <dbReference type="Proteomes" id="UP000542776"/>
    </source>
</evidence>
<feature type="compositionally biased region" description="Low complexity" evidence="1">
    <location>
        <begin position="225"/>
        <end position="240"/>
    </location>
</feature>
<evidence type="ECO:0000256" key="2">
    <source>
        <dbReference type="SAM" id="Phobius"/>
    </source>
</evidence>
<dbReference type="AlphaFoldDB" id="A0A7W6H4Q8"/>
<dbReference type="Proteomes" id="UP000542776">
    <property type="component" value="Unassembled WGS sequence"/>
</dbReference>
<accession>A0A7W6H4Q8</accession>
<protein>
    <submittedName>
        <fullName evidence="3">Lipopolysaccharide export system protein LptC</fullName>
    </submittedName>
</protein>